<evidence type="ECO:0000313" key="5">
    <source>
        <dbReference type="Proteomes" id="UP000235405"/>
    </source>
</evidence>
<accession>A0A0P6ZHZ8</accession>
<gene>
    <name evidence="4" type="ORF">BCV19_01835</name>
</gene>
<dbReference type="Gene3D" id="1.10.357.10">
    <property type="entry name" value="Tetracycline Repressor, domain 2"/>
    <property type="match status" value="1"/>
</dbReference>
<protein>
    <submittedName>
        <fullName evidence="4">Transcriptional regulator</fullName>
    </submittedName>
</protein>
<dbReference type="RefSeq" id="WP_017078521.1">
    <property type="nucleotide sequence ID" value="NZ_CAWMQV010000084.1"/>
</dbReference>
<proteinExistence type="predicted"/>
<evidence type="ECO:0000256" key="1">
    <source>
        <dbReference type="ARBA" id="ARBA00023125"/>
    </source>
</evidence>
<comment type="caution">
    <text evidence="4">The sequence shown here is derived from an EMBL/GenBank/DDBJ whole genome shotgun (WGS) entry which is preliminary data.</text>
</comment>
<evidence type="ECO:0000259" key="3">
    <source>
        <dbReference type="PROSITE" id="PS50977"/>
    </source>
</evidence>
<evidence type="ECO:0000256" key="2">
    <source>
        <dbReference type="PROSITE-ProRule" id="PRU00335"/>
    </source>
</evidence>
<feature type="domain" description="HTH tetR-type" evidence="3">
    <location>
        <begin position="7"/>
        <end position="67"/>
    </location>
</feature>
<dbReference type="GO" id="GO:0003677">
    <property type="term" value="F:DNA binding"/>
    <property type="evidence" value="ECO:0007669"/>
    <property type="project" value="UniProtKB-UniRule"/>
</dbReference>
<feature type="DNA-binding region" description="H-T-H motif" evidence="2">
    <location>
        <begin position="30"/>
        <end position="49"/>
    </location>
</feature>
<dbReference type="InterPro" id="IPR001647">
    <property type="entry name" value="HTH_TetR"/>
</dbReference>
<keyword evidence="1 2" id="KW-0238">DNA-binding</keyword>
<evidence type="ECO:0000313" key="4">
    <source>
        <dbReference type="EMBL" id="PMF17393.1"/>
    </source>
</evidence>
<dbReference type="Pfam" id="PF00440">
    <property type="entry name" value="TetR_N"/>
    <property type="match status" value="1"/>
</dbReference>
<sequence length="208" mass="24267">MRKVTTEEKLIRIHDAVVQLMERREATDISMYDVAKECGMATSTVYHHYPNIENLFHNLLDDVFTDFDSLLGKCIDYEHVNHWTDINRMIETAYVNYYNNNPIAKKLILGRHTFTELGHADTENDLILGKEVETIYRQFFDVPQLPQSINVFAISLQVADKIYSLSYRQHGCITPELANEAIRLTESYLKLYIPHICQKTEPSMMHTH</sequence>
<dbReference type="EMBL" id="MCSW01000222">
    <property type="protein sequence ID" value="PMF17393.1"/>
    <property type="molecule type" value="Genomic_DNA"/>
</dbReference>
<reference evidence="5" key="1">
    <citation type="submission" date="2016-07" db="EMBL/GenBank/DDBJ databases">
        <title>Nontailed viruses are major unrecognized killers of bacteria in the ocean.</title>
        <authorList>
            <person name="Kauffman K."/>
            <person name="Hussain F."/>
            <person name="Yang J."/>
            <person name="Arevalo P."/>
            <person name="Brown J."/>
            <person name="Cutler M."/>
            <person name="Kelly L."/>
            <person name="Polz M.F."/>
        </authorList>
    </citation>
    <scope>NUCLEOTIDE SEQUENCE [LARGE SCALE GENOMIC DNA]</scope>
    <source>
        <strain evidence="5">10N.286.54.F3</strain>
    </source>
</reference>
<dbReference type="PROSITE" id="PS50977">
    <property type="entry name" value="HTH_TETR_2"/>
    <property type="match status" value="1"/>
</dbReference>
<dbReference type="InterPro" id="IPR009057">
    <property type="entry name" value="Homeodomain-like_sf"/>
</dbReference>
<organism evidence="4 5">
    <name type="scientific">Vibrio splendidus</name>
    <dbReference type="NCBI Taxonomy" id="29497"/>
    <lineage>
        <taxon>Bacteria</taxon>
        <taxon>Pseudomonadati</taxon>
        <taxon>Pseudomonadota</taxon>
        <taxon>Gammaproteobacteria</taxon>
        <taxon>Vibrionales</taxon>
        <taxon>Vibrionaceae</taxon>
        <taxon>Vibrio</taxon>
    </lineage>
</organism>
<dbReference type="AlphaFoldDB" id="A0A0P6ZHZ8"/>
<name>A0A0P6ZHZ8_VIBSP</name>
<dbReference type="Proteomes" id="UP000235405">
    <property type="component" value="Unassembled WGS sequence"/>
</dbReference>
<dbReference type="SUPFAM" id="SSF46689">
    <property type="entry name" value="Homeodomain-like"/>
    <property type="match status" value="1"/>
</dbReference>